<proteinExistence type="predicted"/>
<sequence>MLKTILIAVVAAVALVLIYAATRPDSFRIERSVRIKAPPERIYSLIDNLHQFNLWNPFLLKDPATQGTYSGSTSGKGARYAWRSDKIGVGQMEIADTAASSSVTMNLDFIKPFEAHNIAEFTLKPDADATQVTWAMHGPAPFLSKLMQVFISMDKMVGKDFEEGLSNLKTIAEAS</sequence>
<dbReference type="Proteomes" id="UP000254875">
    <property type="component" value="Unassembled WGS sequence"/>
</dbReference>
<comment type="caution">
    <text evidence="1">The sequence shown here is derived from an EMBL/GenBank/DDBJ whole genome shotgun (WGS) entry which is preliminary data.</text>
</comment>
<dbReference type="OrthoDB" id="9807923at2"/>
<dbReference type="RefSeq" id="WP_115101452.1">
    <property type="nucleotide sequence ID" value="NZ_QHKS01000008.1"/>
</dbReference>
<dbReference type="InterPro" id="IPR023393">
    <property type="entry name" value="START-like_dom_sf"/>
</dbReference>
<name>A0A370N976_9BURK</name>
<dbReference type="EMBL" id="QHKS01000008">
    <property type="protein sequence ID" value="RDK02153.1"/>
    <property type="molecule type" value="Genomic_DNA"/>
</dbReference>
<gene>
    <name evidence="1" type="ORF">DLM46_14560</name>
</gene>
<dbReference type="InterPro" id="IPR019587">
    <property type="entry name" value="Polyketide_cyclase/dehydratase"/>
</dbReference>
<dbReference type="Gene3D" id="3.30.530.20">
    <property type="match status" value="1"/>
</dbReference>
<protein>
    <submittedName>
        <fullName evidence="1">Polyketide cyclase</fullName>
    </submittedName>
</protein>
<evidence type="ECO:0000313" key="1">
    <source>
        <dbReference type="EMBL" id="RDK02153.1"/>
    </source>
</evidence>
<keyword evidence="2" id="KW-1185">Reference proteome</keyword>
<reference evidence="2" key="1">
    <citation type="submission" date="2018-05" db="EMBL/GenBank/DDBJ databases">
        <authorList>
            <person name="Feng T."/>
        </authorList>
    </citation>
    <scope>NUCLEOTIDE SEQUENCE [LARGE SCALE GENOMIC DNA]</scope>
    <source>
        <strain evidence="2">S27</strain>
    </source>
</reference>
<accession>A0A370N976</accession>
<dbReference type="SUPFAM" id="SSF55961">
    <property type="entry name" value="Bet v1-like"/>
    <property type="match status" value="1"/>
</dbReference>
<dbReference type="AlphaFoldDB" id="A0A370N976"/>
<organism evidence="1 2">
    <name type="scientific">Paraburkholderia lacunae</name>
    <dbReference type="NCBI Taxonomy" id="2211104"/>
    <lineage>
        <taxon>Bacteria</taxon>
        <taxon>Pseudomonadati</taxon>
        <taxon>Pseudomonadota</taxon>
        <taxon>Betaproteobacteria</taxon>
        <taxon>Burkholderiales</taxon>
        <taxon>Burkholderiaceae</taxon>
        <taxon>Paraburkholderia</taxon>
    </lineage>
</organism>
<dbReference type="Pfam" id="PF10604">
    <property type="entry name" value="Polyketide_cyc2"/>
    <property type="match status" value="1"/>
</dbReference>
<evidence type="ECO:0000313" key="2">
    <source>
        <dbReference type="Proteomes" id="UP000254875"/>
    </source>
</evidence>
<dbReference type="CDD" id="cd07818">
    <property type="entry name" value="SRPBCC_1"/>
    <property type="match status" value="1"/>
</dbReference>